<dbReference type="EMBL" id="ML208755">
    <property type="protein sequence ID" value="TFK60590.1"/>
    <property type="molecule type" value="Genomic_DNA"/>
</dbReference>
<evidence type="ECO:0000313" key="1">
    <source>
        <dbReference type="EMBL" id="TFK60590.1"/>
    </source>
</evidence>
<keyword evidence="2" id="KW-1185">Reference proteome</keyword>
<reference evidence="1 2" key="1">
    <citation type="journal article" date="2019" name="Nat. Ecol. Evol.">
        <title>Megaphylogeny resolves global patterns of mushroom evolution.</title>
        <authorList>
            <person name="Varga T."/>
            <person name="Krizsan K."/>
            <person name="Foldi C."/>
            <person name="Dima B."/>
            <person name="Sanchez-Garcia M."/>
            <person name="Sanchez-Ramirez S."/>
            <person name="Szollosi G.J."/>
            <person name="Szarkandi J.G."/>
            <person name="Papp V."/>
            <person name="Albert L."/>
            <person name="Andreopoulos W."/>
            <person name="Angelini C."/>
            <person name="Antonin V."/>
            <person name="Barry K.W."/>
            <person name="Bougher N.L."/>
            <person name="Buchanan P."/>
            <person name="Buyck B."/>
            <person name="Bense V."/>
            <person name="Catcheside P."/>
            <person name="Chovatia M."/>
            <person name="Cooper J."/>
            <person name="Damon W."/>
            <person name="Desjardin D."/>
            <person name="Finy P."/>
            <person name="Geml J."/>
            <person name="Haridas S."/>
            <person name="Hughes K."/>
            <person name="Justo A."/>
            <person name="Karasinski D."/>
            <person name="Kautmanova I."/>
            <person name="Kiss B."/>
            <person name="Kocsube S."/>
            <person name="Kotiranta H."/>
            <person name="LaButti K.M."/>
            <person name="Lechner B.E."/>
            <person name="Liimatainen K."/>
            <person name="Lipzen A."/>
            <person name="Lukacs Z."/>
            <person name="Mihaltcheva S."/>
            <person name="Morgado L.N."/>
            <person name="Niskanen T."/>
            <person name="Noordeloos M.E."/>
            <person name="Ohm R.A."/>
            <person name="Ortiz-Santana B."/>
            <person name="Ovrebo C."/>
            <person name="Racz N."/>
            <person name="Riley R."/>
            <person name="Savchenko A."/>
            <person name="Shiryaev A."/>
            <person name="Soop K."/>
            <person name="Spirin V."/>
            <person name="Szebenyi C."/>
            <person name="Tomsovsky M."/>
            <person name="Tulloss R.E."/>
            <person name="Uehling J."/>
            <person name="Grigoriev I.V."/>
            <person name="Vagvolgyi C."/>
            <person name="Papp T."/>
            <person name="Martin F.M."/>
            <person name="Miettinen O."/>
            <person name="Hibbett D.S."/>
            <person name="Nagy L.G."/>
        </authorList>
    </citation>
    <scope>NUCLEOTIDE SEQUENCE [LARGE SCALE GENOMIC DNA]</scope>
    <source>
        <strain evidence="1 2">NL-1719</strain>
    </source>
</reference>
<proteinExistence type="predicted"/>
<name>A0ACD3A599_9AGAR</name>
<sequence>NHPLQSWLDVSDEFLSEELRREGRRGFNVDCCPRCSNPGAIYRCEECEGGQMLCCTCLLAAHRFNGLHNVEAWNGFFFERTTLTGLGLRFQLGHNIGEVCLKPVQPKDDDFVIIHMNGVHEVHVDFCGCFGAPERFVQVLRYGWFPATTHLPRTAASLQVLKHFQLHSFESKCSAFEFYQALVRLGDNVGIRPVRDRYRPFLTMVREYRHLKMLKRAGRGHDDRGIHGTNRGECAVLCPACPQPGRNLLLGRESLDEKDRWIHRLFLAIDANFRLKRRKVSTEEADPSLGNGWAYFVKHVPYMDHIERFADQAQPKSTCSSHSAVNNSRMTDGLSVSGVGSVGCARHDCMRPHAIGDLQKGERYANMDYLFLSSLPPDVSNDVVVSYDIACQWAINLLKRMVTYRQSIQHDASKIASFTYLVPKFHLPAHISSCQTQYSFNLHSHVGRTDGEAPERGWSHINPIALSTCEMGPGSRRDTLNDHFGDLNWTKTYSMGTTLIKRLMSAVEECNDQTFRFHQYDLGMRSKMAADVKAWEEEVVAWEFDRACPNPFETRIKKPTQETVRHELADEDRQAEEDGTAYVLHPMFSGSELVAVGLELEEQQRRLRLDTDALGLHSTVAQETKITTRGTGLHRRITQWAGVQERYVPGASTLREDEKRPANSVSELWEMPLFLPSSLPALFPCDLRLQDVEWRLRSAQGHGALDELRRGLRLRSYLYIDKDQFSRGQHQNTRSRTHIQQAEFKVKAAVVKYRAAHSAIAILAPRIGEPDWHVEFPVLKDDDVCPLRKDKKRPSEGRRKVSWIWGALGDGNIGEDHVEDLRVEWCKSRARARRWQEEVILLKEEMRRVLMFLDSEAKSWTLRSMYWTSKMGEDEQDGWRAYALQQAHIRLALKGHFESLWGGVDELLRLKTPGLLETLLRLGLIK</sequence>
<feature type="non-terminal residue" evidence="1">
    <location>
        <position position="1"/>
    </location>
</feature>
<evidence type="ECO:0000313" key="2">
    <source>
        <dbReference type="Proteomes" id="UP000308600"/>
    </source>
</evidence>
<dbReference type="Proteomes" id="UP000308600">
    <property type="component" value="Unassembled WGS sequence"/>
</dbReference>
<gene>
    <name evidence="1" type="ORF">BDN72DRAFT_779220</name>
</gene>
<organism evidence="1 2">
    <name type="scientific">Pluteus cervinus</name>
    <dbReference type="NCBI Taxonomy" id="181527"/>
    <lineage>
        <taxon>Eukaryota</taxon>
        <taxon>Fungi</taxon>
        <taxon>Dikarya</taxon>
        <taxon>Basidiomycota</taxon>
        <taxon>Agaricomycotina</taxon>
        <taxon>Agaricomycetes</taxon>
        <taxon>Agaricomycetidae</taxon>
        <taxon>Agaricales</taxon>
        <taxon>Pluteineae</taxon>
        <taxon>Pluteaceae</taxon>
        <taxon>Pluteus</taxon>
    </lineage>
</organism>
<protein>
    <submittedName>
        <fullName evidence="1">Uncharacterized protein</fullName>
    </submittedName>
</protein>
<accession>A0ACD3A599</accession>